<proteinExistence type="inferred from homology"/>
<dbReference type="AlphaFoldDB" id="A0A2S3V2S3"/>
<keyword evidence="8" id="KW-1185">Reference proteome</keyword>
<dbReference type="Gene3D" id="3.40.960.10">
    <property type="entry name" value="VSR Endonuclease"/>
    <property type="match status" value="1"/>
</dbReference>
<comment type="caution">
    <text evidence="7">The sequence shown here is derived from an EMBL/GenBank/DDBJ whole genome shotgun (WGS) entry which is preliminary data.</text>
</comment>
<sequence length="110" mass="12938">MVVRQLLHSHGYRYRLHRKDLPGRPDIVFASKRKAIFVHGCFWHGHNCDKGKLPKSKLEYWTPKIAANKARDAKNVAELEAKGWKVLVIWQCELPDNQTLWLKLKDFMES</sequence>
<dbReference type="EMBL" id="PPCN01000001">
    <property type="protein sequence ID" value="POF34180.1"/>
    <property type="molecule type" value="Genomic_DNA"/>
</dbReference>
<dbReference type="InterPro" id="IPR004603">
    <property type="entry name" value="DNA_mismatch_endonuc_vsr"/>
</dbReference>
<dbReference type="Pfam" id="PF03852">
    <property type="entry name" value="Vsr"/>
    <property type="match status" value="1"/>
</dbReference>
<evidence type="ECO:0000256" key="6">
    <source>
        <dbReference type="ARBA" id="ARBA00029466"/>
    </source>
</evidence>
<dbReference type="NCBIfam" id="TIGR00632">
    <property type="entry name" value="vsr"/>
    <property type="match status" value="1"/>
</dbReference>
<evidence type="ECO:0000256" key="3">
    <source>
        <dbReference type="ARBA" id="ARBA00022763"/>
    </source>
</evidence>
<keyword evidence="2 7" id="KW-0255">Endonuclease</keyword>
<dbReference type="Proteomes" id="UP000236959">
    <property type="component" value="Unassembled WGS sequence"/>
</dbReference>
<protein>
    <submittedName>
        <fullName evidence="7">DNA mismatch endonuclease (Patch repair protein)</fullName>
    </submittedName>
</protein>
<name>A0A2S3V2S3_9HYPH</name>
<evidence type="ECO:0000256" key="4">
    <source>
        <dbReference type="ARBA" id="ARBA00022801"/>
    </source>
</evidence>
<keyword evidence="1" id="KW-0540">Nuclease</keyword>
<evidence type="ECO:0000256" key="2">
    <source>
        <dbReference type="ARBA" id="ARBA00022759"/>
    </source>
</evidence>
<dbReference type="GO" id="GO:0006298">
    <property type="term" value="P:mismatch repair"/>
    <property type="evidence" value="ECO:0007669"/>
    <property type="project" value="InterPro"/>
</dbReference>
<reference evidence="7 8" key="1">
    <citation type="submission" date="2018-01" db="EMBL/GenBank/DDBJ databases">
        <title>Genomic Encyclopedia of Archaeal and Bacterial Type Strains, Phase II (KMG-II): from individual species to whole genera.</title>
        <authorList>
            <person name="Goeker M."/>
        </authorList>
    </citation>
    <scope>NUCLEOTIDE SEQUENCE [LARGE SCALE GENOMIC DNA]</scope>
    <source>
        <strain evidence="7 8">DSM 17023</strain>
    </source>
</reference>
<dbReference type="GO" id="GO:0004519">
    <property type="term" value="F:endonuclease activity"/>
    <property type="evidence" value="ECO:0007669"/>
    <property type="project" value="UniProtKB-KW"/>
</dbReference>
<dbReference type="GO" id="GO:0016787">
    <property type="term" value="F:hydrolase activity"/>
    <property type="evidence" value="ECO:0007669"/>
    <property type="project" value="UniProtKB-KW"/>
</dbReference>
<accession>A0A2S3V2S3</accession>
<evidence type="ECO:0000256" key="5">
    <source>
        <dbReference type="ARBA" id="ARBA00023204"/>
    </source>
</evidence>
<gene>
    <name evidence="7" type="ORF">CLV41_101632</name>
</gene>
<keyword evidence="5" id="KW-0234">DNA repair</keyword>
<evidence type="ECO:0000313" key="7">
    <source>
        <dbReference type="EMBL" id="POF34180.1"/>
    </source>
</evidence>
<dbReference type="InterPro" id="IPR011335">
    <property type="entry name" value="Restrct_endonuc-II-like"/>
</dbReference>
<comment type="similarity">
    <text evidence="6">Belongs to the Vsr family.</text>
</comment>
<keyword evidence="3" id="KW-0227">DNA damage</keyword>
<dbReference type="CDD" id="cd00221">
    <property type="entry name" value="Vsr"/>
    <property type="match status" value="1"/>
</dbReference>
<evidence type="ECO:0000313" key="8">
    <source>
        <dbReference type="Proteomes" id="UP000236959"/>
    </source>
</evidence>
<dbReference type="SUPFAM" id="SSF52980">
    <property type="entry name" value="Restriction endonuclease-like"/>
    <property type="match status" value="1"/>
</dbReference>
<organism evidence="7 8">
    <name type="scientific">Roseibium marinum</name>
    <dbReference type="NCBI Taxonomy" id="281252"/>
    <lineage>
        <taxon>Bacteria</taxon>
        <taxon>Pseudomonadati</taxon>
        <taxon>Pseudomonadota</taxon>
        <taxon>Alphaproteobacteria</taxon>
        <taxon>Hyphomicrobiales</taxon>
        <taxon>Stappiaceae</taxon>
        <taxon>Roseibium</taxon>
    </lineage>
</organism>
<keyword evidence="4" id="KW-0378">Hydrolase</keyword>
<evidence type="ECO:0000256" key="1">
    <source>
        <dbReference type="ARBA" id="ARBA00022722"/>
    </source>
</evidence>